<dbReference type="Gene3D" id="3.55.50.40">
    <property type="match status" value="1"/>
</dbReference>
<dbReference type="RefSeq" id="WP_012581451.1">
    <property type="nucleotide sequence ID" value="NC_017537.1"/>
</dbReference>
<sequence length="530" mass="60051">MSDVYVRTATGKVQEVLLSHSNFKIDFQTNVSWNCSFSAFLNDKSKTAYDLIQNENIIIYEGQQYVIKELSLVDEWTKEVFAQHIAWEFQNHILAASEEEQKNVKYTLKQYLEKSTKGNIFDYSFVIHGSFPTITFENDIGGKNGIELIKEACEQFGCFFYPDNKILHLYSENMYYKSSEVTLRYLFNTKDVKVSVNTNELRTRIKAYGKKKTTNGKYSIRKTTDLTLNGTFIKTGTWYAENPTLSTSFSANVNVSYDGDSIFFDLKQGNHGGIVELFFDGKNVGKYSQWSSSSKSRQIIITNNASKGDHVITCKFSNEDSEHKMSSKTVTEYITDVKTGKKVKVTKQVKTPNWLYVGTATGNVTWSVYNTTGNNKYYAFVDYISPNANLYGIREANSVFEEKYSDDKALLEFAKKQILDVPETSLELTYTGTEDLNPRDTIRFIHEPLGFNTDLKVVSITKPHGLSGQPITVNFSNTKKDIVKIQQRIAQMAKSASLKASNSINSITMLQDSISDQALESEVVGEVEDI</sequence>
<gene>
    <name evidence="3" type="ordered locus">LMM7_1295</name>
</gene>
<proteinExistence type="predicted"/>
<dbReference type="PATRIC" id="fig|1030009.3.peg.1284"/>
<dbReference type="Gene3D" id="6.20.110.10">
    <property type="match status" value="1"/>
</dbReference>
<dbReference type="Pfam" id="PF06605">
    <property type="entry name" value="Prophage_tail"/>
    <property type="match status" value="1"/>
</dbReference>
<dbReference type="AlphaFoldDB" id="A0A0E0UWE8"/>
<dbReference type="InterPro" id="IPR010572">
    <property type="entry name" value="Tail_dom"/>
</dbReference>
<organism evidence="3 4">
    <name type="scientific">Listeria monocytogenes serotype 4a (strain M7)</name>
    <dbReference type="NCBI Taxonomy" id="1030009"/>
    <lineage>
        <taxon>Bacteria</taxon>
        <taxon>Bacillati</taxon>
        <taxon>Bacillota</taxon>
        <taxon>Bacilli</taxon>
        <taxon>Bacillales</taxon>
        <taxon>Listeriaceae</taxon>
        <taxon>Listeria</taxon>
    </lineage>
</organism>
<reference evidence="3 4" key="1">
    <citation type="journal article" date="2011" name="J. Bacteriol.">
        <title>Genome sequence of the nonpathogenic Listeria monocytogenes serovar 4a strain M7.</title>
        <authorList>
            <person name="Chen J."/>
            <person name="Xia Y."/>
            <person name="Cheng C."/>
            <person name="Fang C."/>
            <person name="Shan Y."/>
            <person name="Jin G."/>
            <person name="Fang W."/>
        </authorList>
    </citation>
    <scope>NUCLEOTIDE SEQUENCE [LARGE SCALE GENOMIC DNA]</scope>
    <source>
        <strain evidence="3 4">M7</strain>
    </source>
</reference>
<dbReference type="EMBL" id="CP002816">
    <property type="protein sequence ID" value="AEH92300.1"/>
    <property type="molecule type" value="Genomic_DNA"/>
</dbReference>
<feature type="domain" description="Tail spike" evidence="1">
    <location>
        <begin position="92"/>
        <end position="489"/>
    </location>
</feature>
<evidence type="ECO:0000259" key="2">
    <source>
        <dbReference type="Pfam" id="PF18994"/>
    </source>
</evidence>
<dbReference type="Proteomes" id="UP000000486">
    <property type="component" value="Chromosome"/>
</dbReference>
<evidence type="ECO:0000313" key="3">
    <source>
        <dbReference type="EMBL" id="AEH92300.1"/>
    </source>
</evidence>
<dbReference type="InterPro" id="IPR044051">
    <property type="entry name" value="Prophage_tail_N"/>
</dbReference>
<evidence type="ECO:0000259" key="1">
    <source>
        <dbReference type="Pfam" id="PF06605"/>
    </source>
</evidence>
<dbReference type="HOGENOM" id="CLU_050792_1_0_9"/>
<feature type="domain" description="Prophage endopeptidase tail N-terminal" evidence="2">
    <location>
        <begin position="4"/>
        <end position="84"/>
    </location>
</feature>
<protein>
    <submittedName>
        <fullName evidence="3">Gp16</fullName>
    </submittedName>
</protein>
<evidence type="ECO:0000313" key="4">
    <source>
        <dbReference type="Proteomes" id="UP000000486"/>
    </source>
</evidence>
<dbReference type="Pfam" id="PF18994">
    <property type="entry name" value="Prophage_tailD1"/>
    <property type="match status" value="1"/>
</dbReference>
<dbReference type="KEGG" id="lmq:LMM7_1295"/>
<name>A0A0E0UWE8_LISMM</name>
<accession>A0A0E0UWE8</accession>